<dbReference type="InterPro" id="IPR002656">
    <property type="entry name" value="Acyl_transf_3_dom"/>
</dbReference>
<feature type="compositionally biased region" description="Polar residues" evidence="1">
    <location>
        <begin position="307"/>
        <end position="325"/>
    </location>
</feature>
<comment type="caution">
    <text evidence="4">The sequence shown here is derived from an EMBL/GenBank/DDBJ whole genome shotgun (WGS) entry which is preliminary data.</text>
</comment>
<feature type="transmembrane region" description="Helical" evidence="2">
    <location>
        <begin position="422"/>
        <end position="442"/>
    </location>
</feature>
<dbReference type="Pfam" id="PF01757">
    <property type="entry name" value="Acyl_transf_3"/>
    <property type="match status" value="1"/>
</dbReference>
<dbReference type="Proteomes" id="UP001153069">
    <property type="component" value="Unassembled WGS sequence"/>
</dbReference>
<feature type="compositionally biased region" description="Basic and acidic residues" evidence="1">
    <location>
        <begin position="882"/>
        <end position="898"/>
    </location>
</feature>
<feature type="transmembrane region" description="Helical" evidence="2">
    <location>
        <begin position="623"/>
        <end position="644"/>
    </location>
</feature>
<feature type="transmembrane region" description="Helical" evidence="2">
    <location>
        <begin position="590"/>
        <end position="611"/>
    </location>
</feature>
<proteinExistence type="predicted"/>
<sequence>MVSEVDTPPLRDHDPDLVYLRNNAVRKLSLEDAENDNYWSTSLYSQPPFLTSSRCVHALRELFATPSVLAVATESSSHPTGLASVLAQPWLYAGGGLGNIEECPLQVCLAGAGTRRDSITFASVCVPFECHAEDLAAEDFPASLQLAATPVLQLVNHADDDDNPFELIDHPERNKPRDPYTNKDTVWFHTSPEQQRAWAEEYITLQTRIAKLNKFLQTGWTCGSYQVPFEAFPFGVPYLLACALLIGLALRGTLDRRQPQEQLSSEQESTSLPPKQKRETFLLIEAGPNNESNPLVWMSSLHRKSTGNKSGTSSPLAPTQETQSCASLSSDASSSDLPALPNDTENRVEQTSGLSNCNNDGATALKKRIQSNSEAATHTVAPSTVEGKPNPPQTLVECWNASYHWHKLCNTRHEATACLDGLRVFSILWVILGHVMAIESSSGGGYSNPVDFLPPNGLTTTFLGQLIFASRFAVDTFLVISGYLLVIVIARKAPSLCNNGKRRWSTFFQLIGLRLLRILPLYLLCIGFFTQVAPHMYLVGEENDGGGPFWYQWDSLLQPCRDSGWTNLLFINNFLPWEKSNTETCFYHSWYLAVDMQLFVLFGLPVTFFIFLANPTWGKRTTLALWCTSVLLTAYLSYVRHWSINTFDGLQVTRFDIEGYAKPHVRGQAYFAGMYVAMLQLTKNQRGAARPSAWKQSALMWCAILSLGVITFCTVTGAYARRPCQYSEAPVLNDDCGSLWSPWATFLYTATSRAIWSCCIGILMTLCLEGRGGWLNNFLSWPIWSPLAQLSFGTYLIHPIVIFVWLLGMREKNVYSLATFGMSLTSVCAVSFAFALVAGLLVEFPVASLIAMQIKKNQPRRPEANNNTNDSNQDAPVSIGRSDQETTRLVPTDHKEKVGYGAAS</sequence>
<feature type="transmembrane region" description="Helical" evidence="2">
    <location>
        <begin position="787"/>
        <end position="808"/>
    </location>
</feature>
<gene>
    <name evidence="4" type="ORF">SEMRO_581_G170350.1</name>
</gene>
<dbReference type="InterPro" id="IPR052728">
    <property type="entry name" value="O2_lipid_transport_reg"/>
</dbReference>
<feature type="compositionally biased region" description="Polar residues" evidence="1">
    <location>
        <begin position="349"/>
        <end position="361"/>
    </location>
</feature>
<dbReference type="GO" id="GO:0016747">
    <property type="term" value="F:acyltransferase activity, transferring groups other than amino-acyl groups"/>
    <property type="evidence" value="ECO:0007669"/>
    <property type="project" value="InterPro"/>
</dbReference>
<feature type="domain" description="Acyltransferase 3" evidence="3">
    <location>
        <begin position="418"/>
        <end position="834"/>
    </location>
</feature>
<accession>A0A9N8E3H9</accession>
<evidence type="ECO:0000259" key="3">
    <source>
        <dbReference type="Pfam" id="PF01757"/>
    </source>
</evidence>
<dbReference type="AlphaFoldDB" id="A0A9N8E3H9"/>
<evidence type="ECO:0000313" key="4">
    <source>
        <dbReference type="EMBL" id="CAB9513264.1"/>
    </source>
</evidence>
<reference evidence="4" key="1">
    <citation type="submission" date="2020-06" db="EMBL/GenBank/DDBJ databases">
        <authorList>
            <consortium name="Plant Systems Biology data submission"/>
        </authorList>
    </citation>
    <scope>NUCLEOTIDE SEQUENCE</scope>
    <source>
        <strain evidence="4">D6</strain>
    </source>
</reference>
<keyword evidence="2" id="KW-0472">Membrane</keyword>
<feature type="transmembrane region" description="Helical" evidence="2">
    <location>
        <begin position="820"/>
        <end position="851"/>
    </location>
</feature>
<evidence type="ECO:0000256" key="2">
    <source>
        <dbReference type="SAM" id="Phobius"/>
    </source>
</evidence>
<organism evidence="4 5">
    <name type="scientific">Seminavis robusta</name>
    <dbReference type="NCBI Taxonomy" id="568900"/>
    <lineage>
        <taxon>Eukaryota</taxon>
        <taxon>Sar</taxon>
        <taxon>Stramenopiles</taxon>
        <taxon>Ochrophyta</taxon>
        <taxon>Bacillariophyta</taxon>
        <taxon>Bacillariophyceae</taxon>
        <taxon>Bacillariophycidae</taxon>
        <taxon>Naviculales</taxon>
        <taxon>Naviculaceae</taxon>
        <taxon>Seminavis</taxon>
    </lineage>
</organism>
<keyword evidence="2" id="KW-1133">Transmembrane helix</keyword>
<feature type="region of interest" description="Disordered" evidence="1">
    <location>
        <begin position="303"/>
        <end position="361"/>
    </location>
</feature>
<feature type="transmembrane region" description="Helical" evidence="2">
    <location>
        <begin position="698"/>
        <end position="720"/>
    </location>
</feature>
<feature type="transmembrane region" description="Helical" evidence="2">
    <location>
        <begin position="740"/>
        <end position="766"/>
    </location>
</feature>
<dbReference type="PANTHER" id="PTHR11161:SF12">
    <property type="entry name" value="ACYLTRANSFERASE 3 DOMAIN-CONTAINING PROTEIN-RELATED"/>
    <property type="match status" value="1"/>
</dbReference>
<name>A0A9N8E3H9_9STRA</name>
<keyword evidence="5" id="KW-1185">Reference proteome</keyword>
<feature type="transmembrane region" description="Helical" evidence="2">
    <location>
        <begin position="511"/>
        <end position="533"/>
    </location>
</feature>
<evidence type="ECO:0000256" key="1">
    <source>
        <dbReference type="SAM" id="MobiDB-lite"/>
    </source>
</evidence>
<keyword evidence="2" id="KW-0812">Transmembrane</keyword>
<feature type="transmembrane region" description="Helical" evidence="2">
    <location>
        <begin position="462"/>
        <end position="490"/>
    </location>
</feature>
<evidence type="ECO:0000313" key="5">
    <source>
        <dbReference type="Proteomes" id="UP001153069"/>
    </source>
</evidence>
<dbReference type="OrthoDB" id="207378at2759"/>
<feature type="transmembrane region" description="Helical" evidence="2">
    <location>
        <begin position="231"/>
        <end position="250"/>
    </location>
</feature>
<feature type="compositionally biased region" description="Low complexity" evidence="1">
    <location>
        <begin position="326"/>
        <end position="341"/>
    </location>
</feature>
<feature type="region of interest" description="Disordered" evidence="1">
    <location>
        <begin position="858"/>
        <end position="904"/>
    </location>
</feature>
<dbReference type="PANTHER" id="PTHR11161">
    <property type="entry name" value="O-ACYLTRANSFERASE"/>
    <property type="match status" value="1"/>
</dbReference>
<dbReference type="EMBL" id="CAICTM010000580">
    <property type="protein sequence ID" value="CAB9513264.1"/>
    <property type="molecule type" value="Genomic_DNA"/>
</dbReference>
<protein>
    <submittedName>
        <fullName evidence="4">Nose resistant to fluoxetine protein 6-like</fullName>
    </submittedName>
</protein>
<feature type="compositionally biased region" description="Polar residues" evidence="1">
    <location>
        <begin position="864"/>
        <end position="875"/>
    </location>
</feature>